<keyword evidence="3" id="KW-0067">ATP-binding</keyword>
<dbReference type="GO" id="GO:0005524">
    <property type="term" value="F:ATP binding"/>
    <property type="evidence" value="ECO:0007669"/>
    <property type="project" value="UniProtKB-KW"/>
</dbReference>
<dbReference type="PANTHER" id="PTHR42788:SF13">
    <property type="entry name" value="ALIPHATIC SULFONATES IMPORT ATP-BINDING PROTEIN SSUB"/>
    <property type="match status" value="1"/>
</dbReference>
<accession>A0ABX8REF3</accession>
<dbReference type="PANTHER" id="PTHR42788">
    <property type="entry name" value="TAURINE IMPORT ATP-BINDING PROTEIN-RELATED"/>
    <property type="match status" value="1"/>
</dbReference>
<protein>
    <submittedName>
        <fullName evidence="3">ABC transporter ATP-binding protein</fullName>
    </submittedName>
</protein>
<dbReference type="InterPro" id="IPR050166">
    <property type="entry name" value="ABC_transporter_ATP-bind"/>
</dbReference>
<gene>
    <name evidence="3" type="ORF">KVH43_07980</name>
</gene>
<evidence type="ECO:0000313" key="3">
    <source>
        <dbReference type="EMBL" id="QXM05331.1"/>
    </source>
</evidence>
<dbReference type="PROSITE" id="PS50893">
    <property type="entry name" value="ABC_TRANSPORTER_2"/>
    <property type="match status" value="1"/>
</dbReference>
<evidence type="ECO:0000256" key="1">
    <source>
        <dbReference type="ARBA" id="ARBA00022448"/>
    </source>
</evidence>
<organism evidence="3 4">
    <name type="scientific">Crassaminicella indica</name>
    <dbReference type="NCBI Taxonomy" id="2855394"/>
    <lineage>
        <taxon>Bacteria</taxon>
        <taxon>Bacillati</taxon>
        <taxon>Bacillota</taxon>
        <taxon>Clostridia</taxon>
        <taxon>Eubacteriales</taxon>
        <taxon>Clostridiaceae</taxon>
        <taxon>Crassaminicella</taxon>
    </lineage>
</organism>
<dbReference type="InterPro" id="IPR003439">
    <property type="entry name" value="ABC_transporter-like_ATP-bd"/>
</dbReference>
<evidence type="ECO:0000259" key="2">
    <source>
        <dbReference type="PROSITE" id="PS50893"/>
    </source>
</evidence>
<name>A0ABX8REF3_9CLOT</name>
<keyword evidence="1" id="KW-0813">Transport</keyword>
<dbReference type="Proteomes" id="UP000886818">
    <property type="component" value="Chromosome"/>
</dbReference>
<dbReference type="SMART" id="SM00382">
    <property type="entry name" value="AAA"/>
    <property type="match status" value="1"/>
</dbReference>
<sequence length="231" mass="26823">MVLQMNKIEKRFGEVIVLKDFSLKVNEKEILCIIGPSGCGKSTMLNIVSGCLSPSKGNLVNKSKNISYVFQEDRLLSWKTVYENIYIVNKKASKEHMKLLIEQVGLTGFENYYPLKLSGGMRQRCAIARAFNYEADLLLMDEPFKSLDYNLRFSMIEHLLNLWEMKKNSIIFVTHEIDEALLLGDRILVLSNRPTKVIKEFEIKKLKRKRSLRDEILMRIRNEIVSCLVKQ</sequence>
<feature type="domain" description="ABC transporter" evidence="2">
    <location>
        <begin position="3"/>
        <end position="217"/>
    </location>
</feature>
<dbReference type="InterPro" id="IPR003593">
    <property type="entry name" value="AAA+_ATPase"/>
</dbReference>
<proteinExistence type="predicted"/>
<dbReference type="RefSeq" id="WP_218282030.1">
    <property type="nucleotide sequence ID" value="NZ_CP078093.1"/>
</dbReference>
<keyword evidence="3" id="KW-0547">Nucleotide-binding</keyword>
<evidence type="ECO:0000313" key="4">
    <source>
        <dbReference type="Proteomes" id="UP000886818"/>
    </source>
</evidence>
<reference evidence="3" key="1">
    <citation type="submission" date="2021-07" db="EMBL/GenBank/DDBJ databases">
        <title>Complete genome sequence of Crassaminicella sp. 143-21, isolated from a deep-sea hydrothermal vent.</title>
        <authorList>
            <person name="Li X."/>
        </authorList>
    </citation>
    <scope>NUCLEOTIDE SEQUENCE</scope>
    <source>
        <strain evidence="3">143-21</strain>
    </source>
</reference>
<dbReference type="Pfam" id="PF00005">
    <property type="entry name" value="ABC_tran"/>
    <property type="match status" value="1"/>
</dbReference>
<dbReference type="EMBL" id="CP078093">
    <property type="protein sequence ID" value="QXM05331.1"/>
    <property type="molecule type" value="Genomic_DNA"/>
</dbReference>
<keyword evidence="4" id="KW-1185">Reference proteome</keyword>